<keyword evidence="3" id="KW-1185">Reference proteome</keyword>
<keyword evidence="2" id="KW-0648">Protein biosynthesis</keyword>
<dbReference type="SUPFAM" id="SSF54534">
    <property type="entry name" value="FKBP-like"/>
    <property type="match status" value="1"/>
</dbReference>
<dbReference type="GO" id="GO:0003677">
    <property type="term" value="F:DNA binding"/>
    <property type="evidence" value="ECO:0007669"/>
    <property type="project" value="InterPro"/>
</dbReference>
<protein>
    <submittedName>
        <fullName evidence="2">GreA/GreB family transcription elongation factor</fullName>
    </submittedName>
</protein>
<dbReference type="Pfam" id="PF01272">
    <property type="entry name" value="GreA_GreB"/>
    <property type="match status" value="1"/>
</dbReference>
<dbReference type="InterPro" id="IPR036953">
    <property type="entry name" value="GreA/GreB_C_sf"/>
</dbReference>
<dbReference type="InterPro" id="IPR001437">
    <property type="entry name" value="Tscrpt_elong_fac_GreA/B_C"/>
</dbReference>
<evidence type="ECO:0000259" key="1">
    <source>
        <dbReference type="Pfam" id="PF01272"/>
    </source>
</evidence>
<gene>
    <name evidence="2" type="ORF">DFP98_11516</name>
</gene>
<dbReference type="Gene3D" id="3.10.50.30">
    <property type="entry name" value="Transcription elongation factor, GreA/GreB, C-terminal domain"/>
    <property type="match status" value="1"/>
</dbReference>
<organism evidence="2 3">
    <name type="scientific">Cohnella phaseoli</name>
    <dbReference type="NCBI Taxonomy" id="456490"/>
    <lineage>
        <taxon>Bacteria</taxon>
        <taxon>Bacillati</taxon>
        <taxon>Bacillota</taxon>
        <taxon>Bacilli</taxon>
        <taxon>Bacillales</taxon>
        <taxon>Paenibacillaceae</taxon>
        <taxon>Cohnella</taxon>
    </lineage>
</organism>
<dbReference type="GO" id="GO:0003746">
    <property type="term" value="F:translation elongation factor activity"/>
    <property type="evidence" value="ECO:0007669"/>
    <property type="project" value="UniProtKB-KW"/>
</dbReference>
<feature type="domain" description="Transcription elongation factor GreA/GreB C-terminal" evidence="1">
    <location>
        <begin position="66"/>
        <end position="130"/>
    </location>
</feature>
<comment type="caution">
    <text evidence="2">The sequence shown here is derived from an EMBL/GenBank/DDBJ whole genome shotgun (WGS) entry which is preliminary data.</text>
</comment>
<evidence type="ECO:0000313" key="2">
    <source>
        <dbReference type="EMBL" id="RED75401.1"/>
    </source>
</evidence>
<dbReference type="RefSeq" id="WP_181917783.1">
    <property type="nucleotide sequence ID" value="NZ_QRDZ01000015.1"/>
</dbReference>
<sequence length="141" mass="15801">MSRSVETAFREDLLEQLTYFEKETSELLRKAHPDAAKRDAIHALISAYCDHIQAYLDGDIIGETDACVWIGSTVTIVDELDGSEEQYKLVLPHEIDADLGHISFLSPLGSRLLLARRGDRIEVDSPAGSYGVMLFETVYRK</sequence>
<proteinExistence type="predicted"/>
<evidence type="ECO:0000313" key="3">
    <source>
        <dbReference type="Proteomes" id="UP000256977"/>
    </source>
</evidence>
<reference evidence="2 3" key="1">
    <citation type="submission" date="2018-07" db="EMBL/GenBank/DDBJ databases">
        <title>Genomic Encyclopedia of Type Strains, Phase III (KMG-III): the genomes of soil and plant-associated and newly described type strains.</title>
        <authorList>
            <person name="Whitman W."/>
        </authorList>
    </citation>
    <scope>NUCLEOTIDE SEQUENCE [LARGE SCALE GENOMIC DNA]</scope>
    <source>
        <strain evidence="2 3">CECT 7287</strain>
    </source>
</reference>
<dbReference type="Proteomes" id="UP000256977">
    <property type="component" value="Unassembled WGS sequence"/>
</dbReference>
<dbReference type="GO" id="GO:0032784">
    <property type="term" value="P:regulation of DNA-templated transcription elongation"/>
    <property type="evidence" value="ECO:0007669"/>
    <property type="project" value="InterPro"/>
</dbReference>
<dbReference type="EMBL" id="QRDZ01000015">
    <property type="protein sequence ID" value="RED75401.1"/>
    <property type="molecule type" value="Genomic_DNA"/>
</dbReference>
<dbReference type="AlphaFoldDB" id="A0A3D9JMR1"/>
<keyword evidence="2" id="KW-0251">Elongation factor</keyword>
<accession>A0A3D9JMR1</accession>
<name>A0A3D9JMR1_9BACL</name>